<feature type="chain" id="PRO_5041999858" evidence="1">
    <location>
        <begin position="22"/>
        <end position="164"/>
    </location>
</feature>
<dbReference type="EMBL" id="JAKKPZ010000044">
    <property type="protein sequence ID" value="KAI1706954.1"/>
    <property type="molecule type" value="Genomic_DNA"/>
</dbReference>
<gene>
    <name evidence="2" type="ORF">DdX_12739</name>
</gene>
<evidence type="ECO:0000313" key="3">
    <source>
        <dbReference type="Proteomes" id="UP001201812"/>
    </source>
</evidence>
<accession>A0AAD4MXR9</accession>
<dbReference type="AlphaFoldDB" id="A0AAD4MXR9"/>
<evidence type="ECO:0000256" key="1">
    <source>
        <dbReference type="SAM" id="SignalP"/>
    </source>
</evidence>
<organism evidence="2 3">
    <name type="scientific">Ditylenchus destructor</name>
    <dbReference type="NCBI Taxonomy" id="166010"/>
    <lineage>
        <taxon>Eukaryota</taxon>
        <taxon>Metazoa</taxon>
        <taxon>Ecdysozoa</taxon>
        <taxon>Nematoda</taxon>
        <taxon>Chromadorea</taxon>
        <taxon>Rhabditida</taxon>
        <taxon>Tylenchina</taxon>
        <taxon>Tylenchomorpha</taxon>
        <taxon>Sphaerularioidea</taxon>
        <taxon>Anguinidae</taxon>
        <taxon>Anguininae</taxon>
        <taxon>Ditylenchus</taxon>
    </lineage>
</organism>
<feature type="signal peptide" evidence="1">
    <location>
        <begin position="1"/>
        <end position="21"/>
    </location>
</feature>
<protein>
    <submittedName>
        <fullName evidence="2">Uncharacterized protein</fullName>
    </submittedName>
</protein>
<reference evidence="2" key="1">
    <citation type="submission" date="2022-01" db="EMBL/GenBank/DDBJ databases">
        <title>Genome Sequence Resource for Two Populations of Ditylenchus destructor, the Migratory Endoparasitic Phytonematode.</title>
        <authorList>
            <person name="Zhang H."/>
            <person name="Lin R."/>
            <person name="Xie B."/>
        </authorList>
    </citation>
    <scope>NUCLEOTIDE SEQUENCE</scope>
    <source>
        <strain evidence="2">BazhouSP</strain>
    </source>
</reference>
<proteinExistence type="predicted"/>
<sequence length="164" mass="17961">MMSWFSVCIAIAFLSIPLSMAVEQTFGGNKFVISCDKTLTIHKHLRCRSVPCCCQCFVVDDPKSCCCRTGSNQDSNDDSFERGRRFPRQITGQRHGLSCACPIPAPPTTTTPLPCCRGLQDFQVNALVAGSQCRPCDSPELPCCRGNTNVFASRIPGSQCRQCD</sequence>
<dbReference type="Proteomes" id="UP001201812">
    <property type="component" value="Unassembled WGS sequence"/>
</dbReference>
<comment type="caution">
    <text evidence="2">The sequence shown here is derived from an EMBL/GenBank/DDBJ whole genome shotgun (WGS) entry which is preliminary data.</text>
</comment>
<name>A0AAD4MXR9_9BILA</name>
<keyword evidence="3" id="KW-1185">Reference proteome</keyword>
<evidence type="ECO:0000313" key="2">
    <source>
        <dbReference type="EMBL" id="KAI1706954.1"/>
    </source>
</evidence>
<keyword evidence="1" id="KW-0732">Signal</keyword>